<name>A0ABW3N4N5_9FLAO</name>
<gene>
    <name evidence="1" type="ORF">ACFQ1Q_05030</name>
</gene>
<organism evidence="1 2">
    <name type="scientific">Winogradskyella litorisediminis</name>
    <dbReference type="NCBI Taxonomy" id="1156618"/>
    <lineage>
        <taxon>Bacteria</taxon>
        <taxon>Pseudomonadati</taxon>
        <taxon>Bacteroidota</taxon>
        <taxon>Flavobacteriia</taxon>
        <taxon>Flavobacteriales</taxon>
        <taxon>Flavobacteriaceae</taxon>
        <taxon>Winogradskyella</taxon>
    </lineage>
</organism>
<evidence type="ECO:0000313" key="2">
    <source>
        <dbReference type="Proteomes" id="UP001597013"/>
    </source>
</evidence>
<reference evidence="2" key="1">
    <citation type="journal article" date="2019" name="Int. J. Syst. Evol. Microbiol.">
        <title>The Global Catalogue of Microorganisms (GCM) 10K type strain sequencing project: providing services to taxonomists for standard genome sequencing and annotation.</title>
        <authorList>
            <consortium name="The Broad Institute Genomics Platform"/>
            <consortium name="The Broad Institute Genome Sequencing Center for Infectious Disease"/>
            <person name="Wu L."/>
            <person name="Ma J."/>
        </authorList>
    </citation>
    <scope>NUCLEOTIDE SEQUENCE [LARGE SCALE GENOMIC DNA]</scope>
    <source>
        <strain evidence="2">CCUG 62215</strain>
    </source>
</reference>
<evidence type="ECO:0000313" key="1">
    <source>
        <dbReference type="EMBL" id="MFD1062602.1"/>
    </source>
</evidence>
<dbReference type="EMBL" id="JBHTJL010000009">
    <property type="protein sequence ID" value="MFD1062602.1"/>
    <property type="molecule type" value="Genomic_DNA"/>
</dbReference>
<keyword evidence="2" id="KW-1185">Reference proteome</keyword>
<accession>A0ABW3N4N5</accession>
<protein>
    <submittedName>
        <fullName evidence="1">Uncharacterized protein</fullName>
    </submittedName>
</protein>
<dbReference type="RefSeq" id="WP_386128612.1">
    <property type="nucleotide sequence ID" value="NZ_JBHTJL010000009.1"/>
</dbReference>
<comment type="caution">
    <text evidence="1">The sequence shown here is derived from an EMBL/GenBank/DDBJ whole genome shotgun (WGS) entry which is preliminary data.</text>
</comment>
<proteinExistence type="predicted"/>
<sequence>MEKQHKQLLTEISVLTREIEEKYPELLKYLNETRSTLPKEPNSDSGLSFEDLENYKQQLQTMIAKYNPDK</sequence>
<dbReference type="Proteomes" id="UP001597013">
    <property type="component" value="Unassembled WGS sequence"/>
</dbReference>